<evidence type="ECO:0000313" key="2">
    <source>
        <dbReference type="Proteomes" id="UP000276953"/>
    </source>
</evidence>
<dbReference type="EMBL" id="RYFC01000001">
    <property type="protein sequence ID" value="RTZ49675.1"/>
    <property type="molecule type" value="Genomic_DNA"/>
</dbReference>
<evidence type="ECO:0000313" key="1">
    <source>
        <dbReference type="EMBL" id="RTZ49675.1"/>
    </source>
</evidence>
<name>A0A432DZA9_9FLAO</name>
<reference evidence="1 2" key="1">
    <citation type="submission" date="2018-12" db="EMBL/GenBank/DDBJ databases">
        <title>Draft Genome Sequence of Chryseobacterium arthrosphaerae strain ED882-96 Isolated from the Blood of a Patient with Liver Cirrhosis in Taiwan.</title>
        <authorList>
            <person name="Lin J.-N."/>
            <person name="Lai C.-H."/>
            <person name="Yang C.-H."/>
            <person name="Huang Y.-H."/>
        </authorList>
    </citation>
    <scope>NUCLEOTIDE SEQUENCE [LARGE SCALE GENOMIC DNA]</scope>
    <source>
        <strain evidence="1 2">ED882-96</strain>
    </source>
</reference>
<comment type="caution">
    <text evidence="1">The sequence shown here is derived from an EMBL/GenBank/DDBJ whole genome shotgun (WGS) entry which is preliminary data.</text>
</comment>
<proteinExistence type="predicted"/>
<accession>A0A432DZA9</accession>
<organism evidence="1 2">
    <name type="scientific">Chryseobacterium arthrosphaerae</name>
    <dbReference type="NCBI Taxonomy" id="651561"/>
    <lineage>
        <taxon>Bacteria</taxon>
        <taxon>Pseudomonadati</taxon>
        <taxon>Bacteroidota</taxon>
        <taxon>Flavobacteriia</taxon>
        <taxon>Flavobacteriales</taxon>
        <taxon>Weeksellaceae</taxon>
        <taxon>Chryseobacterium group</taxon>
        <taxon>Chryseobacterium</taxon>
    </lineage>
</organism>
<protein>
    <submittedName>
        <fullName evidence="1">Uncharacterized protein</fullName>
    </submittedName>
</protein>
<dbReference type="AlphaFoldDB" id="A0A432DZA9"/>
<gene>
    <name evidence="1" type="ORF">EJ377_04805</name>
</gene>
<dbReference type="Proteomes" id="UP000276953">
    <property type="component" value="Unassembled WGS sequence"/>
</dbReference>
<sequence>MTVDESDRNKRKTFTAYKGPFSISKTTEVHAYSEEMVRKFCNHGRFNRRPNYWDINILSKATPQYTANGKLALIDGIRGEVNWRKGEWHGYQGQNFEAIIDFKSPQHITKLSSAYFRQ</sequence>